<dbReference type="SUPFAM" id="SSF52821">
    <property type="entry name" value="Rhodanese/Cell cycle control phosphatase"/>
    <property type="match status" value="1"/>
</dbReference>
<dbReference type="PROSITE" id="PS50206">
    <property type="entry name" value="RHODANESE_3"/>
    <property type="match status" value="1"/>
</dbReference>
<dbReference type="Gene3D" id="3.40.250.10">
    <property type="entry name" value="Rhodanese-like domain"/>
    <property type="match status" value="1"/>
</dbReference>
<dbReference type="InterPro" id="IPR001763">
    <property type="entry name" value="Rhodanese-like_dom"/>
</dbReference>
<proteinExistence type="inferred from homology"/>
<evidence type="ECO:0000256" key="3">
    <source>
        <dbReference type="ARBA" id="ARBA00045625"/>
    </source>
</evidence>
<evidence type="ECO:0000256" key="1">
    <source>
        <dbReference type="ARBA" id="ARBA00022694"/>
    </source>
</evidence>
<dbReference type="GO" id="GO:0008033">
    <property type="term" value="P:tRNA processing"/>
    <property type="evidence" value="ECO:0007669"/>
    <property type="project" value="UniProtKB-KW"/>
</dbReference>
<organism evidence="5">
    <name type="scientific">marine metagenome</name>
    <dbReference type="NCBI Taxonomy" id="408172"/>
    <lineage>
        <taxon>unclassified sequences</taxon>
        <taxon>metagenomes</taxon>
        <taxon>ecological metagenomes</taxon>
    </lineage>
</organism>
<dbReference type="AlphaFoldDB" id="A0A381P0D4"/>
<dbReference type="Pfam" id="PF00581">
    <property type="entry name" value="Rhodanese"/>
    <property type="match status" value="1"/>
</dbReference>
<dbReference type="Pfam" id="PF12368">
    <property type="entry name" value="Rhodanese_C"/>
    <property type="match status" value="1"/>
</dbReference>
<feature type="domain" description="Rhodanese" evidence="4">
    <location>
        <begin position="145"/>
        <end position="239"/>
    </location>
</feature>
<sequence>MVKKLYNKKSKEELVNNLNYESFKRITCSFYNYTPIENPEVLRDNIYSYFESLNIFGRVYIASEGINAQISVPDYKWKEFKEGVKGLKSLINVPIKKAVSDGISFYKLVVKIKKEIVAYGLSDNTYDMNKVGQYLKPEEFNKAIEQGDTAVIDMRNFYENEVGRFKNAEIPLVEKSKELLPEVRRMLNGREDHQVLLYCTGGIRCEKASAFLINSGISNVKQLQGGIIQYAHDIRRKDIESKFIGKNFVFDARLGERITDDVIANCHICGSPSDAHRDCNNDACHILFIQCNQCEKKFDGCCSTKCKEFASLPISKQKELRKDPKRIIKRRYFRSPKI</sequence>
<dbReference type="InterPro" id="IPR036873">
    <property type="entry name" value="Rhodanese-like_dom_sf"/>
</dbReference>
<evidence type="ECO:0000259" key="4">
    <source>
        <dbReference type="PROSITE" id="PS50206"/>
    </source>
</evidence>
<protein>
    <recommendedName>
        <fullName evidence="4">Rhodanese domain-containing protein</fullName>
    </recommendedName>
</protein>
<accession>A0A381P0D4</accession>
<keyword evidence="1" id="KW-0819">tRNA processing</keyword>
<dbReference type="InterPro" id="IPR020936">
    <property type="entry name" value="TrhO"/>
</dbReference>
<dbReference type="PANTHER" id="PTHR43846">
    <property type="entry name" value="UPF0176 PROTEIN YCEA"/>
    <property type="match status" value="1"/>
</dbReference>
<gene>
    <name evidence="5" type="ORF">METZ01_LOCUS13229</name>
</gene>
<dbReference type="Pfam" id="PF17773">
    <property type="entry name" value="UPF0176_N"/>
    <property type="match status" value="1"/>
</dbReference>
<evidence type="ECO:0000256" key="2">
    <source>
        <dbReference type="ARBA" id="ARBA00023002"/>
    </source>
</evidence>
<dbReference type="GO" id="GO:0016491">
    <property type="term" value="F:oxidoreductase activity"/>
    <property type="evidence" value="ECO:0007669"/>
    <property type="project" value="UniProtKB-KW"/>
</dbReference>
<dbReference type="InterPro" id="IPR022111">
    <property type="entry name" value="Rhodanese_C"/>
</dbReference>
<dbReference type="InterPro" id="IPR040503">
    <property type="entry name" value="TRHO_N"/>
</dbReference>
<dbReference type="PANTHER" id="PTHR43846:SF1">
    <property type="entry name" value="TRNA URIDINE(34) HYDROXYLASE"/>
    <property type="match status" value="1"/>
</dbReference>
<keyword evidence="2" id="KW-0560">Oxidoreductase</keyword>
<dbReference type="NCBIfam" id="NF001133">
    <property type="entry name" value="PRK00142.1-1"/>
    <property type="match status" value="1"/>
</dbReference>
<evidence type="ECO:0000313" key="5">
    <source>
        <dbReference type="EMBL" id="SUZ60375.1"/>
    </source>
</evidence>
<dbReference type="SMART" id="SM00450">
    <property type="entry name" value="RHOD"/>
    <property type="match status" value="1"/>
</dbReference>
<comment type="function">
    <text evidence="3">Catalyzes oxygen-dependent 5-hydroxyuridine (ho5U) modification at position 34 in tRNAs, the first step in 5-carboxymethoxyuridine (cmo5U) biosynthesis. May be part of an alternate pathway, which is able to bypass cmo5U biogenesis in a subset of tRNAs under aerobic conditions.</text>
</comment>
<name>A0A381P0D4_9ZZZZ</name>
<dbReference type="EMBL" id="UINC01000739">
    <property type="protein sequence ID" value="SUZ60375.1"/>
    <property type="molecule type" value="Genomic_DNA"/>
</dbReference>
<dbReference type="HAMAP" id="MF_00469">
    <property type="entry name" value="TrhO"/>
    <property type="match status" value="1"/>
</dbReference>
<dbReference type="Gene3D" id="3.30.70.100">
    <property type="match status" value="1"/>
</dbReference>
<reference evidence="5" key="1">
    <citation type="submission" date="2018-05" db="EMBL/GenBank/DDBJ databases">
        <authorList>
            <person name="Lanie J.A."/>
            <person name="Ng W.-L."/>
            <person name="Kazmierczak K.M."/>
            <person name="Andrzejewski T.M."/>
            <person name="Davidsen T.M."/>
            <person name="Wayne K.J."/>
            <person name="Tettelin H."/>
            <person name="Glass J.I."/>
            <person name="Rusch D."/>
            <person name="Podicherti R."/>
            <person name="Tsui H.-C.T."/>
            <person name="Winkler M.E."/>
        </authorList>
    </citation>
    <scope>NUCLEOTIDE SEQUENCE</scope>
</reference>